<protein>
    <submittedName>
        <fullName evidence="2">Uncharacterized protein</fullName>
    </submittedName>
</protein>
<dbReference type="Pfam" id="PF12796">
    <property type="entry name" value="Ank_2"/>
    <property type="match status" value="1"/>
</dbReference>
<evidence type="ECO:0000313" key="2">
    <source>
        <dbReference type="EMBL" id="AYV81530.1"/>
    </source>
</evidence>
<accession>A0A3G5A314</accession>
<proteinExistence type="predicted"/>
<feature type="region of interest" description="Disordered" evidence="1">
    <location>
        <begin position="271"/>
        <end position="293"/>
    </location>
</feature>
<dbReference type="InterPro" id="IPR036770">
    <property type="entry name" value="Ankyrin_rpt-contain_sf"/>
</dbReference>
<dbReference type="PANTHER" id="PTHR46586">
    <property type="entry name" value="ANKYRIN REPEAT-CONTAINING PROTEIN"/>
    <property type="match status" value="1"/>
</dbReference>
<name>A0A3G5A314_9VIRU</name>
<dbReference type="Gene3D" id="1.25.40.20">
    <property type="entry name" value="Ankyrin repeat-containing domain"/>
    <property type="match status" value="1"/>
</dbReference>
<dbReference type="InterPro" id="IPR052050">
    <property type="entry name" value="SecEffector_AnkRepeat"/>
</dbReference>
<gene>
    <name evidence="2" type="ORF">Harvfovirus39_9</name>
</gene>
<dbReference type="SUPFAM" id="SSF48403">
    <property type="entry name" value="Ankyrin repeat"/>
    <property type="match status" value="1"/>
</dbReference>
<dbReference type="PANTHER" id="PTHR46586:SF3">
    <property type="entry name" value="ANKYRIN REPEAT-CONTAINING PROTEIN"/>
    <property type="match status" value="1"/>
</dbReference>
<reference evidence="2" key="1">
    <citation type="submission" date="2018-10" db="EMBL/GenBank/DDBJ databases">
        <title>Hidden diversity of soil giant viruses.</title>
        <authorList>
            <person name="Schulz F."/>
            <person name="Alteio L."/>
            <person name="Goudeau D."/>
            <person name="Ryan E.M."/>
            <person name="Malmstrom R.R."/>
            <person name="Blanchard J."/>
            <person name="Woyke T."/>
        </authorList>
    </citation>
    <scope>NUCLEOTIDE SEQUENCE</scope>
    <source>
        <strain evidence="2">HAV1</strain>
    </source>
</reference>
<evidence type="ECO:0000256" key="1">
    <source>
        <dbReference type="SAM" id="MobiDB-lite"/>
    </source>
</evidence>
<dbReference type="EMBL" id="MK072281">
    <property type="protein sequence ID" value="AYV81530.1"/>
    <property type="molecule type" value="Genomic_DNA"/>
</dbReference>
<sequence>MENNNRAFQISCVKGDLEKAKWLFSLGARLTENDHDDLFGYNSRFTHLEITEWLYSVGQINISLLSIDSFAYCCFNGNLDIVKWLYDKNEFDIHVFNEYIFRWCCWYGNLNVVKWLYSLGGLDSHAINDESFRWACSNGHLDVCKWLYDLGSLELHALNDEPFRCAAAEKHVDIILWLLECGTFPGYIVNKYASSFNNGIIALLYKQKYIATNPVLKEAFDLCRKKRVSYLKKIISMMGRWVCLYNGVCHLRYSYLAVGFYEAKRSFESSAGLDSNADADNEQQQHSWDDRPQ</sequence>
<dbReference type="InterPro" id="IPR002110">
    <property type="entry name" value="Ankyrin_rpt"/>
</dbReference>
<dbReference type="SMART" id="SM00248">
    <property type="entry name" value="ANK"/>
    <property type="match status" value="5"/>
</dbReference>
<organism evidence="2">
    <name type="scientific">Harvfovirus sp</name>
    <dbReference type="NCBI Taxonomy" id="2487768"/>
    <lineage>
        <taxon>Viruses</taxon>
        <taxon>Varidnaviria</taxon>
        <taxon>Bamfordvirae</taxon>
        <taxon>Nucleocytoviricota</taxon>
        <taxon>Megaviricetes</taxon>
        <taxon>Imitervirales</taxon>
        <taxon>Mimiviridae</taxon>
        <taxon>Klosneuvirinae</taxon>
    </lineage>
</organism>